<protein>
    <submittedName>
        <fullName evidence="1">Uncharacterized protein</fullName>
    </submittedName>
</protein>
<evidence type="ECO:0000313" key="1">
    <source>
        <dbReference type="EMBL" id="CAB4211884.1"/>
    </source>
</evidence>
<dbReference type="EMBL" id="LR797377">
    <property type="protein sequence ID" value="CAB4211884.1"/>
    <property type="molecule type" value="Genomic_DNA"/>
</dbReference>
<organism evidence="1">
    <name type="scientific">uncultured Caudovirales phage</name>
    <dbReference type="NCBI Taxonomy" id="2100421"/>
    <lineage>
        <taxon>Viruses</taxon>
        <taxon>Duplodnaviria</taxon>
        <taxon>Heunggongvirae</taxon>
        <taxon>Uroviricota</taxon>
        <taxon>Caudoviricetes</taxon>
        <taxon>Peduoviridae</taxon>
        <taxon>Maltschvirus</taxon>
        <taxon>Maltschvirus maltsch</taxon>
    </lineage>
</organism>
<proteinExistence type="predicted"/>
<sequence length="134" mass="15303">MIEGVKELYLEITEFCAGCGGTYTNMDTATYRDLLDALFDGRYRITRDDAGQIVTVSTWWLIHPDDIELVRQGGRPHDISSGSVVYVADHCGGGLPGLIRFIREEIGRRGVCWHHKYKSPGRFRYYPEKRGYNV</sequence>
<reference evidence="1" key="1">
    <citation type="submission" date="2020-05" db="EMBL/GenBank/DDBJ databases">
        <authorList>
            <person name="Chiriac C."/>
            <person name="Salcher M."/>
            <person name="Ghai R."/>
            <person name="Kavagutti S V."/>
        </authorList>
    </citation>
    <scope>NUCLEOTIDE SEQUENCE</scope>
</reference>
<gene>
    <name evidence="1" type="ORF">UFOVP1419_43</name>
</gene>
<name>A0A6J5SE84_9CAUD</name>
<accession>A0A6J5SE84</accession>